<evidence type="ECO:0000259" key="1">
    <source>
        <dbReference type="SMART" id="SM00481"/>
    </source>
</evidence>
<accession>A0AAW9KKA0</accession>
<comment type="caution">
    <text evidence="2">The sequence shown here is derived from an EMBL/GenBank/DDBJ whole genome shotgun (WGS) entry which is preliminary data.</text>
</comment>
<dbReference type="SMART" id="SM00481">
    <property type="entry name" value="POLIIIAc"/>
    <property type="match status" value="1"/>
</dbReference>
<dbReference type="InterPro" id="IPR003141">
    <property type="entry name" value="Pol/His_phosphatase_N"/>
</dbReference>
<dbReference type="GO" id="GO:0004534">
    <property type="term" value="F:5'-3' RNA exonuclease activity"/>
    <property type="evidence" value="ECO:0007669"/>
    <property type="project" value="TreeGrafter"/>
</dbReference>
<dbReference type="CDD" id="cd07438">
    <property type="entry name" value="PHP_HisPPase_AMP"/>
    <property type="match status" value="1"/>
</dbReference>
<feature type="domain" description="Polymerase/histidinol phosphatase N-terminal" evidence="1">
    <location>
        <begin position="5"/>
        <end position="70"/>
    </location>
</feature>
<proteinExistence type="predicted"/>
<dbReference type="GO" id="GO:0035312">
    <property type="term" value="F:5'-3' DNA exonuclease activity"/>
    <property type="evidence" value="ECO:0007669"/>
    <property type="project" value="TreeGrafter"/>
</dbReference>
<protein>
    <submittedName>
        <fullName evidence="2">PHP domain-containing protein</fullName>
    </submittedName>
</protein>
<dbReference type="PANTHER" id="PTHR42924:SF3">
    <property type="entry name" value="POLYMERASE_HISTIDINOL PHOSPHATASE N-TERMINAL DOMAIN-CONTAINING PROTEIN"/>
    <property type="match status" value="1"/>
</dbReference>
<evidence type="ECO:0000313" key="2">
    <source>
        <dbReference type="EMBL" id="MDZ7543692.1"/>
    </source>
</evidence>
<evidence type="ECO:0000313" key="3">
    <source>
        <dbReference type="Proteomes" id="UP001288944"/>
    </source>
</evidence>
<dbReference type="EMBL" id="WNUR01001491">
    <property type="protein sequence ID" value="MDZ7543692.1"/>
    <property type="molecule type" value="Genomic_DNA"/>
</dbReference>
<name>A0AAW9KKA0_CLOPF</name>
<organism evidence="2 3">
    <name type="scientific">Clostridium perfringens</name>
    <dbReference type="NCBI Taxonomy" id="1502"/>
    <lineage>
        <taxon>Bacteria</taxon>
        <taxon>Bacillati</taxon>
        <taxon>Bacillota</taxon>
        <taxon>Clostridia</taxon>
        <taxon>Eubacteriales</taxon>
        <taxon>Clostridiaceae</taxon>
        <taxon>Clostridium</taxon>
    </lineage>
</organism>
<dbReference type="Gene3D" id="3.20.20.140">
    <property type="entry name" value="Metal-dependent hydrolases"/>
    <property type="match status" value="1"/>
</dbReference>
<dbReference type="AlphaFoldDB" id="A0AAW9KKA0"/>
<reference evidence="2" key="1">
    <citation type="submission" date="2019-11" db="EMBL/GenBank/DDBJ databases">
        <title>Characterization of Clostridium perfringens isolates from swine manure treated agricultural soils.</title>
        <authorList>
            <person name="Wushke S.T."/>
        </authorList>
    </citation>
    <scope>NUCLEOTIDE SEQUENCE</scope>
    <source>
        <strain evidence="2">X62</strain>
    </source>
</reference>
<dbReference type="InterPro" id="IPR052018">
    <property type="entry name" value="PHP_domain"/>
</dbReference>
<sequence>MYTKGDFHMHTIESDGDYKPTEVVIMAKESNVNIIAITDHNTVNGVEEAIKAGEWLGVKVIPGIELSTRFQGKKTHVLGYFTKEIYQNKDFIRALRYI</sequence>
<dbReference type="InterPro" id="IPR016195">
    <property type="entry name" value="Pol/histidinol_Pase-like"/>
</dbReference>
<dbReference type="SUPFAM" id="SSF89550">
    <property type="entry name" value="PHP domain-like"/>
    <property type="match status" value="1"/>
</dbReference>
<dbReference type="InterPro" id="IPR004013">
    <property type="entry name" value="PHP_dom"/>
</dbReference>
<dbReference type="Pfam" id="PF02811">
    <property type="entry name" value="PHP"/>
    <property type="match status" value="1"/>
</dbReference>
<dbReference type="PANTHER" id="PTHR42924">
    <property type="entry name" value="EXONUCLEASE"/>
    <property type="match status" value="1"/>
</dbReference>
<dbReference type="Proteomes" id="UP001288944">
    <property type="component" value="Unassembled WGS sequence"/>
</dbReference>
<gene>
    <name evidence="2" type="ORF">GNF83_21500</name>
</gene>
<feature type="non-terminal residue" evidence="2">
    <location>
        <position position="98"/>
    </location>
</feature>